<dbReference type="AlphaFoldDB" id="A0A4Z1CVT1"/>
<feature type="compositionally biased region" description="Basic and acidic residues" evidence="1">
    <location>
        <begin position="1"/>
        <end position="12"/>
    </location>
</feature>
<evidence type="ECO:0000256" key="1">
    <source>
        <dbReference type="SAM" id="MobiDB-lite"/>
    </source>
</evidence>
<sequence length="412" mass="44994">MRTHRHGTDRDGTYGPGADRTRPGGAATPPLLALQRSAGNAAVSRLVADARSEDVVQRSPESSRPPSRTSQKSGDSQETESSQESAHSMTAVDRRKIKFAQDKAELLQRVGRIEVLKNVPGFMSGLDAFLDNIEADMTAGRPTDVDGAAIDRIIEGFHDPRVQGHRVQYAWFVRQQGKEGFQGALDRVAAGSTEHGHLWSKMNSAIPTEDASVGHGVVLEASVQGRIFDGLLFGLPTWSASDALAALWKRLSTTYVQALTGTVTAHALDGTVGSSVLSTLEWPELRTSIAEGRVDGLAFVVYRSREDPSGGPVILEPVETFQVRTQQEFEGLPEAPSDQAWRDRQRGIDQEQRAALADIHSREDEIRALDEFVSDLFRRHGRDLRFRDTRTPPNTRSQSARESPRSGSPGAA</sequence>
<keyword evidence="3" id="KW-1185">Reference proteome</keyword>
<feature type="region of interest" description="Disordered" evidence="1">
    <location>
        <begin position="1"/>
        <end position="94"/>
    </location>
</feature>
<accession>A0A4Z1CVT1</accession>
<evidence type="ECO:0000313" key="3">
    <source>
        <dbReference type="Proteomes" id="UP000298159"/>
    </source>
</evidence>
<comment type="caution">
    <text evidence="2">The sequence shown here is derived from an EMBL/GenBank/DDBJ whole genome shotgun (WGS) entry which is preliminary data.</text>
</comment>
<feature type="compositionally biased region" description="Polar residues" evidence="1">
    <location>
        <begin position="391"/>
        <end position="401"/>
    </location>
</feature>
<protein>
    <submittedName>
        <fullName evidence="2">Uncharacterized protein</fullName>
    </submittedName>
</protein>
<dbReference type="EMBL" id="SRRT01000009">
    <property type="protein sequence ID" value="TGN72839.1"/>
    <property type="molecule type" value="Genomic_DNA"/>
</dbReference>
<proteinExistence type="predicted"/>
<feature type="compositionally biased region" description="Polar residues" evidence="1">
    <location>
        <begin position="71"/>
        <end position="88"/>
    </location>
</feature>
<gene>
    <name evidence="2" type="ORF">E5083_28345</name>
</gene>
<evidence type="ECO:0000313" key="2">
    <source>
        <dbReference type="EMBL" id="TGN72839.1"/>
    </source>
</evidence>
<feature type="region of interest" description="Disordered" evidence="1">
    <location>
        <begin position="383"/>
        <end position="412"/>
    </location>
</feature>
<reference evidence="2 3" key="1">
    <citation type="submission" date="2019-04" db="EMBL/GenBank/DDBJ databases">
        <title>Streptomyces sp. nov. Bv016 isolated from bark of Buahinia variegata.</title>
        <authorList>
            <person name="Kanchanasin P."/>
            <person name="Tanasupawat S."/>
            <person name="Yuki M."/>
            <person name="Kudo T."/>
        </authorList>
    </citation>
    <scope>NUCLEOTIDE SEQUENCE [LARGE SCALE GENOMIC DNA]</scope>
    <source>
        <strain evidence="2 3">Bv016</strain>
    </source>
</reference>
<dbReference type="Proteomes" id="UP000298159">
    <property type="component" value="Unassembled WGS sequence"/>
</dbReference>
<dbReference type="SUPFAM" id="SSF52309">
    <property type="entry name" value="N-(deoxy)ribosyltransferase-like"/>
    <property type="match status" value="1"/>
</dbReference>
<organism evidence="2 3">
    <name type="scientific">Streptomyces bauhiniae</name>
    <dbReference type="NCBI Taxonomy" id="2340725"/>
    <lineage>
        <taxon>Bacteria</taxon>
        <taxon>Bacillati</taxon>
        <taxon>Actinomycetota</taxon>
        <taxon>Actinomycetes</taxon>
        <taxon>Kitasatosporales</taxon>
        <taxon>Streptomycetaceae</taxon>
        <taxon>Streptomyces</taxon>
    </lineage>
</organism>
<dbReference type="GeneID" id="95451489"/>
<name>A0A4Z1CVT1_9ACTN</name>
<dbReference type="RefSeq" id="WP_135788517.1">
    <property type="nucleotide sequence ID" value="NZ_SRRT01000009.1"/>
</dbReference>
<feature type="compositionally biased region" description="Low complexity" evidence="1">
    <location>
        <begin position="58"/>
        <end position="70"/>
    </location>
</feature>